<sequence length="289" mass="31793">MRVVQISDLHLGHEDPTDPDHAAPNRLAWAHLERLVTGGFDALPAGEPWRVVVTGDLADLGFRDPTEYPRIAAFFRGLPTRSAAVASVHLVPGNHDAGNFPSSLTDWPVNADRLAAWAEAFGPDRFSFAADGLRLLGCNSQVWGSGLAAEAEQEAWLREELDQAERAGEKVALFQHAPLFLREPDERRTGRELYWCPEPAARDRVLALLDRPCVAAVCNGHVHRWRERRVGPTLFRWCPAVSGTHTDADYFPGDGEPHLHVLPTIETTPGGGLRFGHASSPLVTTVRYA</sequence>
<dbReference type="OrthoDB" id="1645838at2"/>
<dbReference type="AlphaFoldDB" id="I0IBB7"/>
<dbReference type="KEGG" id="phm:PSMK_03960"/>
<dbReference type="HOGENOM" id="CLU_083882_0_0_0"/>
<protein>
    <submittedName>
        <fullName evidence="2">Putative hydrolase</fullName>
    </submittedName>
</protein>
<dbReference type="InterPro" id="IPR051918">
    <property type="entry name" value="STPP_CPPED1"/>
</dbReference>
<keyword evidence="3" id="KW-1185">Reference proteome</keyword>
<organism evidence="2 3">
    <name type="scientific">Phycisphaera mikurensis (strain NBRC 102666 / KCTC 22515 / FYK2301M01)</name>
    <dbReference type="NCBI Taxonomy" id="1142394"/>
    <lineage>
        <taxon>Bacteria</taxon>
        <taxon>Pseudomonadati</taxon>
        <taxon>Planctomycetota</taxon>
        <taxon>Phycisphaerae</taxon>
        <taxon>Phycisphaerales</taxon>
        <taxon>Phycisphaeraceae</taxon>
        <taxon>Phycisphaera</taxon>
    </lineage>
</organism>
<proteinExistence type="predicted"/>
<reference evidence="2 3" key="1">
    <citation type="submission" date="2012-02" db="EMBL/GenBank/DDBJ databases">
        <title>Complete genome sequence of Phycisphaera mikurensis NBRC 102666.</title>
        <authorList>
            <person name="Ankai A."/>
            <person name="Hosoyama A."/>
            <person name="Terui Y."/>
            <person name="Sekine M."/>
            <person name="Fukai R."/>
            <person name="Kato Y."/>
            <person name="Nakamura S."/>
            <person name="Yamada-Narita S."/>
            <person name="Kawakoshi A."/>
            <person name="Fukunaga Y."/>
            <person name="Yamazaki S."/>
            <person name="Fujita N."/>
        </authorList>
    </citation>
    <scope>NUCLEOTIDE SEQUENCE [LARGE SCALE GENOMIC DNA]</scope>
    <source>
        <strain evidence="3">NBRC 102666 / KCTC 22515 / FYK2301M01</strain>
    </source>
</reference>
<dbReference type="RefSeq" id="WP_014435775.1">
    <property type="nucleotide sequence ID" value="NC_017080.1"/>
</dbReference>
<feature type="domain" description="Calcineurin-like phosphoesterase" evidence="1">
    <location>
        <begin position="1"/>
        <end position="224"/>
    </location>
</feature>
<name>I0IBB7_PHYMF</name>
<gene>
    <name evidence="2" type="ordered locus">PSMK_03960</name>
</gene>
<accession>I0IBB7</accession>
<dbReference type="Gene3D" id="3.60.21.10">
    <property type="match status" value="1"/>
</dbReference>
<dbReference type="eggNOG" id="COG1409">
    <property type="taxonomic scope" value="Bacteria"/>
</dbReference>
<keyword evidence="2" id="KW-0378">Hydrolase</keyword>
<dbReference type="Proteomes" id="UP000007881">
    <property type="component" value="Chromosome"/>
</dbReference>
<dbReference type="PANTHER" id="PTHR43143">
    <property type="entry name" value="METALLOPHOSPHOESTERASE, CALCINEURIN SUPERFAMILY"/>
    <property type="match status" value="1"/>
</dbReference>
<dbReference type="InterPro" id="IPR029052">
    <property type="entry name" value="Metallo-depent_PP-like"/>
</dbReference>
<dbReference type="EMBL" id="AP012338">
    <property type="protein sequence ID" value="BAM02555.1"/>
    <property type="molecule type" value="Genomic_DNA"/>
</dbReference>
<dbReference type="PANTHER" id="PTHR43143:SF1">
    <property type="entry name" value="SERINE_THREONINE-PROTEIN PHOSPHATASE CPPED1"/>
    <property type="match status" value="1"/>
</dbReference>
<dbReference type="SUPFAM" id="SSF56300">
    <property type="entry name" value="Metallo-dependent phosphatases"/>
    <property type="match status" value="1"/>
</dbReference>
<dbReference type="InterPro" id="IPR004843">
    <property type="entry name" value="Calcineurin-like_PHP"/>
</dbReference>
<dbReference type="GO" id="GO:0016787">
    <property type="term" value="F:hydrolase activity"/>
    <property type="evidence" value="ECO:0007669"/>
    <property type="project" value="UniProtKB-KW"/>
</dbReference>
<dbReference type="STRING" id="1142394.PSMK_03960"/>
<evidence type="ECO:0000313" key="2">
    <source>
        <dbReference type="EMBL" id="BAM02555.1"/>
    </source>
</evidence>
<dbReference type="Pfam" id="PF00149">
    <property type="entry name" value="Metallophos"/>
    <property type="match status" value="1"/>
</dbReference>
<evidence type="ECO:0000259" key="1">
    <source>
        <dbReference type="Pfam" id="PF00149"/>
    </source>
</evidence>
<evidence type="ECO:0000313" key="3">
    <source>
        <dbReference type="Proteomes" id="UP000007881"/>
    </source>
</evidence>